<reference evidence="2 3" key="1">
    <citation type="submission" date="2023-08" db="EMBL/GenBank/DDBJ databases">
        <title>Pseudoalteromonas haloplanktis LL1 genome.</title>
        <authorList>
            <person name="Wu S."/>
        </authorList>
    </citation>
    <scope>NUCLEOTIDE SEQUENCE [LARGE SCALE GENOMIC DNA]</scope>
    <source>
        <strain evidence="2 3">LL1</strain>
    </source>
</reference>
<feature type="transmembrane region" description="Helical" evidence="1">
    <location>
        <begin position="13"/>
        <end position="35"/>
    </location>
</feature>
<feature type="transmembrane region" description="Helical" evidence="1">
    <location>
        <begin position="72"/>
        <end position="92"/>
    </location>
</feature>
<protein>
    <recommendedName>
        <fullName evidence="4">DUF3649 domain-containing protein</fullName>
    </recommendedName>
</protein>
<dbReference type="RefSeq" id="WP_309038892.1">
    <property type="nucleotide sequence ID" value="NZ_JAVIFY010000005.1"/>
</dbReference>
<organism evidence="2 3">
    <name type="scientific">Pseudoalteromonas haloplanktis</name>
    <name type="common">Alteromonas haloplanktis</name>
    <dbReference type="NCBI Taxonomy" id="228"/>
    <lineage>
        <taxon>Bacteria</taxon>
        <taxon>Pseudomonadati</taxon>
        <taxon>Pseudomonadota</taxon>
        <taxon>Gammaproteobacteria</taxon>
        <taxon>Alteromonadales</taxon>
        <taxon>Pseudoalteromonadaceae</taxon>
        <taxon>Pseudoalteromonas</taxon>
    </lineage>
</organism>
<evidence type="ECO:0008006" key="4">
    <source>
        <dbReference type="Google" id="ProtNLM"/>
    </source>
</evidence>
<keyword evidence="1" id="KW-0812">Transmembrane</keyword>
<evidence type="ECO:0000256" key="1">
    <source>
        <dbReference type="SAM" id="Phobius"/>
    </source>
</evidence>
<accession>A0ABU1BBN0</accession>
<sequence length="96" mass="10619">MNLTKKHLTAIDVTIRVLIALIGGYFVAMLSAILIGNHLLSDKTNSIITGLMLSFIFYLITVLFVFATKTTIRAFVVVGGVCILLHLFNYYLQGPQ</sequence>
<dbReference type="EMBL" id="JAVIFY010000005">
    <property type="protein sequence ID" value="MDQ9091745.1"/>
    <property type="molecule type" value="Genomic_DNA"/>
</dbReference>
<name>A0ABU1BBN0_PSEHA</name>
<keyword evidence="1" id="KW-1133">Transmembrane helix</keyword>
<evidence type="ECO:0000313" key="2">
    <source>
        <dbReference type="EMBL" id="MDQ9091745.1"/>
    </source>
</evidence>
<keyword evidence="3" id="KW-1185">Reference proteome</keyword>
<evidence type="ECO:0000313" key="3">
    <source>
        <dbReference type="Proteomes" id="UP001226574"/>
    </source>
</evidence>
<keyword evidence="1" id="KW-0472">Membrane</keyword>
<gene>
    <name evidence="2" type="ORF">RC083_09090</name>
</gene>
<proteinExistence type="predicted"/>
<dbReference type="Proteomes" id="UP001226574">
    <property type="component" value="Unassembled WGS sequence"/>
</dbReference>
<comment type="caution">
    <text evidence="2">The sequence shown here is derived from an EMBL/GenBank/DDBJ whole genome shotgun (WGS) entry which is preliminary data.</text>
</comment>
<feature type="transmembrane region" description="Helical" evidence="1">
    <location>
        <begin position="47"/>
        <end position="66"/>
    </location>
</feature>